<feature type="transmembrane region" description="Helical" evidence="1">
    <location>
        <begin position="106"/>
        <end position="126"/>
    </location>
</feature>
<keyword evidence="1" id="KW-0472">Membrane</keyword>
<organism evidence="2">
    <name type="scientific">Dermatophagoides farinae</name>
    <name type="common">American house dust mite</name>
    <dbReference type="NCBI Taxonomy" id="6954"/>
    <lineage>
        <taxon>Eukaryota</taxon>
        <taxon>Metazoa</taxon>
        <taxon>Ecdysozoa</taxon>
        <taxon>Arthropoda</taxon>
        <taxon>Chelicerata</taxon>
        <taxon>Arachnida</taxon>
        <taxon>Acari</taxon>
        <taxon>Acariformes</taxon>
        <taxon>Sarcoptiformes</taxon>
        <taxon>Astigmata</taxon>
        <taxon>Psoroptidia</taxon>
        <taxon>Analgoidea</taxon>
        <taxon>Pyroglyphidae</taxon>
        <taxon>Dermatophagoidinae</taxon>
        <taxon>Dermatophagoides</taxon>
    </lineage>
</organism>
<dbReference type="EMBL" id="SDOV01000003">
    <property type="protein sequence ID" value="KAH7643193.1"/>
    <property type="molecule type" value="Genomic_DNA"/>
</dbReference>
<accession>A0A9D4SIU6</accession>
<reference evidence="2" key="1">
    <citation type="submission" date="2020-06" db="EMBL/GenBank/DDBJ databases">
        <authorList>
            <person name="Ji K."/>
            <person name="Li J."/>
        </authorList>
    </citation>
    <scope>NUCLEOTIDE SEQUENCE</scope>
    <source>
        <strain evidence="2">JKM2019</strain>
        <tissue evidence="2">Whole body</tissue>
    </source>
</reference>
<feature type="transmembrane region" description="Helical" evidence="1">
    <location>
        <begin position="12"/>
        <end position="29"/>
    </location>
</feature>
<feature type="transmembrane region" description="Helical" evidence="1">
    <location>
        <begin position="133"/>
        <end position="152"/>
    </location>
</feature>
<name>A0A9D4SIU6_DERFA</name>
<evidence type="ECO:0000256" key="1">
    <source>
        <dbReference type="SAM" id="Phobius"/>
    </source>
</evidence>
<dbReference type="Proteomes" id="UP000828236">
    <property type="component" value="Unassembled WGS sequence"/>
</dbReference>
<feature type="transmembrane region" description="Helical" evidence="1">
    <location>
        <begin position="158"/>
        <end position="179"/>
    </location>
</feature>
<comment type="caution">
    <text evidence="2">The sequence shown here is derived from an EMBL/GenBank/DDBJ whole genome shotgun (WGS) entry which is preliminary data.</text>
</comment>
<reference evidence="2" key="2">
    <citation type="journal article" date="2021" name="World Allergy Organ. J.">
        <title>Chromosome-level assembly of Dermatophagoides farinae genome and transcriptome reveals two novel allergens Der f 37 and Der f 39.</title>
        <authorList>
            <person name="Chen J."/>
            <person name="Cai Z."/>
            <person name="Fan D."/>
            <person name="Hu J."/>
            <person name="Hou Y."/>
            <person name="He Y."/>
            <person name="Zhang Z."/>
            <person name="Zhao Z."/>
            <person name="Gao P."/>
            <person name="Hu W."/>
            <person name="Sun J."/>
            <person name="Li J."/>
            <person name="Ji K."/>
        </authorList>
    </citation>
    <scope>NUCLEOTIDE SEQUENCE</scope>
    <source>
        <strain evidence="2">JKM2019</strain>
    </source>
</reference>
<sequence>MCISYCMGRRCSLTIMQGSLIYIAILYLVNPNQRWLKMLLFKNGTILDLFHDGDHHQQQQQQQLHHQMDAKYPIKLPQSLFDVGPNNNYTTIKPSFIDDDYDDQSWYRTCCYVMVIIHSFGLIAILCKLWIGIIIYLIPNCAYFFLAIIQLVTTKNMIYLIDIIISFLIVWKCLMIILIECADNICNHFITAFRSCCCCCCSCFGDGDNDDDDEQPIKIPIDLLSSSYFIDEYQPEQQPKQQQQILFV</sequence>
<gene>
    <name evidence="2" type="ORF">HUG17_9884</name>
</gene>
<dbReference type="AlphaFoldDB" id="A0A9D4SIU6"/>
<keyword evidence="1" id="KW-0812">Transmembrane</keyword>
<keyword evidence="1" id="KW-1133">Transmembrane helix</keyword>
<protein>
    <submittedName>
        <fullName evidence="2">Uncharacterized protein</fullName>
    </submittedName>
</protein>
<evidence type="ECO:0000313" key="2">
    <source>
        <dbReference type="EMBL" id="KAH7643193.1"/>
    </source>
</evidence>
<proteinExistence type="predicted"/>